<dbReference type="Proteomes" id="UP000029409">
    <property type="component" value="Chromosome"/>
</dbReference>
<evidence type="ECO:0000256" key="1">
    <source>
        <dbReference type="SAM" id="Phobius"/>
    </source>
</evidence>
<feature type="transmembrane region" description="Helical" evidence="1">
    <location>
        <begin position="6"/>
        <end position="26"/>
    </location>
</feature>
<proteinExistence type="predicted"/>
<sequence>MKYNNIMSTAFHISLLIFVVFMMINSDKILNIFFSDQGSIIFYVVLNLLYIAFGFIFGVDSGKILGNLLSYSLISIIGIVIWFLCLLNYTSYHDSPSFLGPEFVWILSAGYNFSSYYIFKLISNEWDNEGVVLVILLLLNFYQSLLLWLGLETRKRVKACLK</sequence>
<keyword evidence="3" id="KW-1185">Reference proteome</keyword>
<feature type="transmembrane region" description="Helical" evidence="1">
    <location>
        <begin position="69"/>
        <end position="90"/>
    </location>
</feature>
<feature type="transmembrane region" description="Helical" evidence="1">
    <location>
        <begin position="38"/>
        <end position="57"/>
    </location>
</feature>
<evidence type="ECO:0000313" key="2">
    <source>
        <dbReference type="EMBL" id="AIQ15011.1"/>
    </source>
</evidence>
<dbReference type="AlphaFoldDB" id="A0A089HSM7"/>
<accession>A0A089HSM7</accession>
<protein>
    <submittedName>
        <fullName evidence="2">Uncharacterized protein</fullName>
    </submittedName>
</protein>
<evidence type="ECO:0000313" key="3">
    <source>
        <dbReference type="Proteomes" id="UP000029409"/>
    </source>
</evidence>
<dbReference type="KEGG" id="pdu:PDUR_26405"/>
<feature type="transmembrane region" description="Helical" evidence="1">
    <location>
        <begin position="131"/>
        <end position="151"/>
    </location>
</feature>
<keyword evidence="1" id="KW-0472">Membrane</keyword>
<keyword evidence="1" id="KW-1133">Transmembrane helix</keyword>
<name>A0A089HSM7_PAEDU</name>
<reference evidence="2 3" key="1">
    <citation type="submission" date="2014-08" db="EMBL/GenBank/DDBJ databases">
        <title>Comparative genomics of the Paenibacillus odorifer group.</title>
        <authorList>
            <person name="den Bakker H.C."/>
            <person name="Tsai Y.-C."/>
            <person name="Martin N."/>
            <person name="Korlach J."/>
            <person name="Wiedmann M."/>
        </authorList>
    </citation>
    <scope>NUCLEOTIDE SEQUENCE [LARGE SCALE GENOMIC DNA]</scope>
    <source>
        <strain evidence="2 3">DSM 1735</strain>
    </source>
</reference>
<gene>
    <name evidence="2" type="ORF">PDUR_26405</name>
</gene>
<dbReference type="EMBL" id="CP009288">
    <property type="protein sequence ID" value="AIQ15011.1"/>
    <property type="molecule type" value="Genomic_DNA"/>
</dbReference>
<organism evidence="2 3">
    <name type="scientific">Paenibacillus durus</name>
    <name type="common">Paenibacillus azotofixans</name>
    <dbReference type="NCBI Taxonomy" id="44251"/>
    <lineage>
        <taxon>Bacteria</taxon>
        <taxon>Bacillati</taxon>
        <taxon>Bacillota</taxon>
        <taxon>Bacilli</taxon>
        <taxon>Bacillales</taxon>
        <taxon>Paenibacillaceae</taxon>
        <taxon>Paenibacillus</taxon>
    </lineage>
</organism>
<keyword evidence="1" id="KW-0812">Transmembrane</keyword>